<dbReference type="PROSITE" id="PS50929">
    <property type="entry name" value="ABC_TM1F"/>
    <property type="match status" value="1"/>
</dbReference>
<keyword evidence="5" id="KW-0547">Nucleotide-binding</keyword>
<evidence type="ECO:0000313" key="13">
    <source>
        <dbReference type="Proteomes" id="UP000523821"/>
    </source>
</evidence>
<dbReference type="GO" id="GO:0034040">
    <property type="term" value="F:ATPase-coupled lipid transmembrane transporter activity"/>
    <property type="evidence" value="ECO:0007669"/>
    <property type="project" value="TreeGrafter"/>
</dbReference>
<evidence type="ECO:0000256" key="5">
    <source>
        <dbReference type="ARBA" id="ARBA00022741"/>
    </source>
</evidence>
<dbReference type="GO" id="GO:0140359">
    <property type="term" value="F:ABC-type transporter activity"/>
    <property type="evidence" value="ECO:0007669"/>
    <property type="project" value="InterPro"/>
</dbReference>
<comment type="caution">
    <text evidence="12">The sequence shown here is derived from an EMBL/GenBank/DDBJ whole genome shotgun (WGS) entry which is preliminary data.</text>
</comment>
<feature type="domain" description="ABC transporter" evidence="10">
    <location>
        <begin position="362"/>
        <end position="596"/>
    </location>
</feature>
<evidence type="ECO:0000256" key="2">
    <source>
        <dbReference type="ARBA" id="ARBA00005417"/>
    </source>
</evidence>
<dbReference type="InterPro" id="IPR027417">
    <property type="entry name" value="P-loop_NTPase"/>
</dbReference>
<dbReference type="Pfam" id="PF00664">
    <property type="entry name" value="ABC_membrane"/>
    <property type="match status" value="1"/>
</dbReference>
<name>A0A7W9L2H0_9HYPH</name>
<dbReference type="FunFam" id="3.40.50.300:FF:000287">
    <property type="entry name" value="Multidrug ABC transporter ATP-binding protein"/>
    <property type="match status" value="1"/>
</dbReference>
<dbReference type="SUPFAM" id="SSF52540">
    <property type="entry name" value="P-loop containing nucleoside triphosphate hydrolases"/>
    <property type="match status" value="1"/>
</dbReference>
<evidence type="ECO:0000256" key="1">
    <source>
        <dbReference type="ARBA" id="ARBA00004651"/>
    </source>
</evidence>
<organism evidence="12 13">
    <name type="scientific">Prosthecomicrobium pneumaticum</name>
    <dbReference type="NCBI Taxonomy" id="81895"/>
    <lineage>
        <taxon>Bacteria</taxon>
        <taxon>Pseudomonadati</taxon>
        <taxon>Pseudomonadota</taxon>
        <taxon>Alphaproteobacteria</taxon>
        <taxon>Hyphomicrobiales</taxon>
        <taxon>Kaistiaceae</taxon>
        <taxon>Prosthecomicrobium</taxon>
    </lineage>
</organism>
<evidence type="ECO:0000256" key="3">
    <source>
        <dbReference type="ARBA" id="ARBA00022448"/>
    </source>
</evidence>
<evidence type="ECO:0000313" key="12">
    <source>
        <dbReference type="EMBL" id="MBB5753519.1"/>
    </source>
</evidence>
<keyword evidence="6 12" id="KW-0067">ATP-binding</keyword>
<keyword evidence="8 9" id="KW-0472">Membrane</keyword>
<feature type="transmembrane region" description="Helical" evidence="9">
    <location>
        <begin position="164"/>
        <end position="181"/>
    </location>
</feature>
<evidence type="ECO:0000259" key="11">
    <source>
        <dbReference type="PROSITE" id="PS50929"/>
    </source>
</evidence>
<dbReference type="GO" id="GO:0005886">
    <property type="term" value="C:plasma membrane"/>
    <property type="evidence" value="ECO:0007669"/>
    <property type="project" value="UniProtKB-SubCell"/>
</dbReference>
<feature type="transmembrane region" description="Helical" evidence="9">
    <location>
        <begin position="271"/>
        <end position="290"/>
    </location>
</feature>
<keyword evidence="3" id="KW-0813">Transport</keyword>
<dbReference type="EMBL" id="JACHOO010000005">
    <property type="protein sequence ID" value="MBB5753519.1"/>
    <property type="molecule type" value="Genomic_DNA"/>
</dbReference>
<keyword evidence="4 9" id="KW-0812">Transmembrane</keyword>
<dbReference type="GO" id="GO:0005524">
    <property type="term" value="F:ATP binding"/>
    <property type="evidence" value="ECO:0007669"/>
    <property type="project" value="UniProtKB-KW"/>
</dbReference>
<sequence>MAKAADDEKRPKRLIDRWRRFKQNGSLETLIRIVATDGRAHMRGYALATVLLVVVGMTTAASAWIMRDVVNHIFVSRDPMMLWILSAAVIGIFVVKGLASWAQAIVLGRVGNRIVAETQRRFYDSFLRFGLDFFTERASSELINTVVRGAGAIRSVLDTVIMSLARDLVSLISLVAVMLWQAPLMSLAAFTVAPIAIFFVTGLIKRMRKIAQSEYGASTMIVALVQETVYGNKVVKAFGLDHHMRGRMAETIAAVEQRQNKMASLQARTSPLMETLGGVSIAAVIFYAGWNTINFGTSPGEFMSFVTALLLAYEPAKRLARVQIGLEMSLVGARAMYEILDKPPSGTERDDEPALDFSAGRIELRDVDFAYRKGEPVLKGVSFVVERGERIALVGPSGGGKSTIIALIQRFYDATAGAVLVDGQDVRKVAVSSLRRHIASVSQDVFLFSGTVRDNIRLGRLSATDEEVEEAARDAYAFDFIANLPKGFDTDIGENGVQLSGGQRQRLAIARAILKDAPILLLDEATSALDSESERNIQLALDRLVEGRTSVVIAHRLSTILNADRIVVIDRGEVVDIGTHAELLRRGGLYAMLYRYQFSEEKPLVAAQ</sequence>
<comment type="similarity">
    <text evidence="2">Belongs to the ABC transporter superfamily.</text>
</comment>
<dbReference type="AlphaFoldDB" id="A0A7W9L2H0"/>
<dbReference type="PROSITE" id="PS50893">
    <property type="entry name" value="ABC_TRANSPORTER_2"/>
    <property type="match status" value="1"/>
</dbReference>
<dbReference type="PANTHER" id="PTHR24221:SF654">
    <property type="entry name" value="ATP-BINDING CASSETTE SUB-FAMILY B MEMBER 6"/>
    <property type="match status" value="1"/>
</dbReference>
<keyword evidence="7 9" id="KW-1133">Transmembrane helix</keyword>
<feature type="transmembrane region" description="Helical" evidence="9">
    <location>
        <begin position="187"/>
        <end position="204"/>
    </location>
</feature>
<feature type="transmembrane region" description="Helical" evidence="9">
    <location>
        <begin position="45"/>
        <end position="65"/>
    </location>
</feature>
<dbReference type="InterPro" id="IPR017871">
    <property type="entry name" value="ABC_transporter-like_CS"/>
</dbReference>
<dbReference type="InterPro" id="IPR036640">
    <property type="entry name" value="ABC1_TM_sf"/>
</dbReference>
<gene>
    <name evidence="12" type="ORF">GGQ63_002589</name>
</gene>
<comment type="subcellular location">
    <subcellularLocation>
        <location evidence="1">Cell membrane</location>
        <topology evidence="1">Multi-pass membrane protein</topology>
    </subcellularLocation>
</comment>
<evidence type="ECO:0000256" key="4">
    <source>
        <dbReference type="ARBA" id="ARBA00022692"/>
    </source>
</evidence>
<dbReference type="Proteomes" id="UP000523821">
    <property type="component" value="Unassembled WGS sequence"/>
</dbReference>
<dbReference type="InterPro" id="IPR003439">
    <property type="entry name" value="ABC_transporter-like_ATP-bd"/>
</dbReference>
<dbReference type="GO" id="GO:0016887">
    <property type="term" value="F:ATP hydrolysis activity"/>
    <property type="evidence" value="ECO:0007669"/>
    <property type="project" value="InterPro"/>
</dbReference>
<dbReference type="SMART" id="SM00382">
    <property type="entry name" value="AAA"/>
    <property type="match status" value="1"/>
</dbReference>
<dbReference type="CDD" id="cd18552">
    <property type="entry name" value="ABC_6TM_MsbA_like"/>
    <property type="match status" value="1"/>
</dbReference>
<dbReference type="Gene3D" id="3.40.50.300">
    <property type="entry name" value="P-loop containing nucleotide triphosphate hydrolases"/>
    <property type="match status" value="1"/>
</dbReference>
<evidence type="ECO:0000256" key="7">
    <source>
        <dbReference type="ARBA" id="ARBA00022989"/>
    </source>
</evidence>
<evidence type="ECO:0000259" key="10">
    <source>
        <dbReference type="PROSITE" id="PS50893"/>
    </source>
</evidence>
<accession>A0A7W9L2H0</accession>
<dbReference type="InterPro" id="IPR039421">
    <property type="entry name" value="Type_1_exporter"/>
</dbReference>
<dbReference type="InterPro" id="IPR011527">
    <property type="entry name" value="ABC1_TM_dom"/>
</dbReference>
<feature type="domain" description="ABC transmembrane type-1" evidence="11">
    <location>
        <begin position="46"/>
        <end position="328"/>
    </location>
</feature>
<evidence type="ECO:0000256" key="9">
    <source>
        <dbReference type="SAM" id="Phobius"/>
    </source>
</evidence>
<dbReference type="InterPro" id="IPR003593">
    <property type="entry name" value="AAA+_ATPase"/>
</dbReference>
<evidence type="ECO:0000256" key="6">
    <source>
        <dbReference type="ARBA" id="ARBA00022840"/>
    </source>
</evidence>
<feature type="transmembrane region" description="Helical" evidence="9">
    <location>
        <begin position="80"/>
        <end position="99"/>
    </location>
</feature>
<proteinExistence type="inferred from homology"/>
<dbReference type="PROSITE" id="PS00211">
    <property type="entry name" value="ABC_TRANSPORTER_1"/>
    <property type="match status" value="1"/>
</dbReference>
<evidence type="ECO:0000256" key="8">
    <source>
        <dbReference type="ARBA" id="ARBA00023136"/>
    </source>
</evidence>
<dbReference type="Pfam" id="PF00005">
    <property type="entry name" value="ABC_tran"/>
    <property type="match status" value="1"/>
</dbReference>
<reference evidence="12 13" key="1">
    <citation type="submission" date="2020-08" db="EMBL/GenBank/DDBJ databases">
        <title>Genomic Encyclopedia of Type Strains, Phase IV (KMG-IV): sequencing the most valuable type-strain genomes for metagenomic binning, comparative biology and taxonomic classification.</title>
        <authorList>
            <person name="Goeker M."/>
        </authorList>
    </citation>
    <scope>NUCLEOTIDE SEQUENCE [LARGE SCALE GENOMIC DNA]</scope>
    <source>
        <strain evidence="12 13">DSM 16268</strain>
    </source>
</reference>
<dbReference type="Gene3D" id="1.20.1560.10">
    <property type="entry name" value="ABC transporter type 1, transmembrane domain"/>
    <property type="match status" value="1"/>
</dbReference>
<keyword evidence="13" id="KW-1185">Reference proteome</keyword>
<protein>
    <submittedName>
        <fullName evidence="12">ATP-binding cassette subfamily B protein</fullName>
    </submittedName>
</protein>
<dbReference type="PANTHER" id="PTHR24221">
    <property type="entry name" value="ATP-BINDING CASSETTE SUB-FAMILY B"/>
    <property type="match status" value="1"/>
</dbReference>
<dbReference type="RefSeq" id="WP_246429770.1">
    <property type="nucleotide sequence ID" value="NZ_JACHOO010000005.1"/>
</dbReference>
<dbReference type="SUPFAM" id="SSF90123">
    <property type="entry name" value="ABC transporter transmembrane region"/>
    <property type="match status" value="1"/>
</dbReference>